<organism evidence="3 4">
    <name type="scientific">Paludibacterium paludis</name>
    <dbReference type="NCBI Taxonomy" id="1225769"/>
    <lineage>
        <taxon>Bacteria</taxon>
        <taxon>Pseudomonadati</taxon>
        <taxon>Pseudomonadota</taxon>
        <taxon>Betaproteobacteria</taxon>
        <taxon>Neisseriales</taxon>
        <taxon>Chromobacteriaceae</taxon>
        <taxon>Paludibacterium</taxon>
    </lineage>
</organism>
<keyword evidence="4" id="KW-1185">Reference proteome</keyword>
<protein>
    <recommendedName>
        <fullName evidence="2">SH3b domain-containing protein</fullName>
    </recommendedName>
</protein>
<name>A0A918NW50_9NEIS</name>
<keyword evidence="1" id="KW-0732">Signal</keyword>
<proteinExistence type="predicted"/>
<dbReference type="InterPro" id="IPR010466">
    <property type="entry name" value="DUF1058"/>
</dbReference>
<reference evidence="3" key="2">
    <citation type="submission" date="2020-09" db="EMBL/GenBank/DDBJ databases">
        <authorList>
            <person name="Sun Q."/>
            <person name="Kim S."/>
        </authorList>
    </citation>
    <scope>NUCLEOTIDE SEQUENCE</scope>
    <source>
        <strain evidence="3">KCTC 32182</strain>
    </source>
</reference>
<feature type="chain" id="PRO_5036699305" description="SH3b domain-containing protein" evidence="1">
    <location>
        <begin position="24"/>
        <end position="149"/>
    </location>
</feature>
<dbReference type="AlphaFoldDB" id="A0A918NW50"/>
<feature type="signal peptide" evidence="1">
    <location>
        <begin position="1"/>
        <end position="23"/>
    </location>
</feature>
<feature type="domain" description="SH3b" evidence="2">
    <location>
        <begin position="33"/>
        <end position="83"/>
    </location>
</feature>
<evidence type="ECO:0000313" key="3">
    <source>
        <dbReference type="EMBL" id="GGY02021.1"/>
    </source>
</evidence>
<dbReference type="RefSeq" id="WP_189529867.1">
    <property type="nucleotide sequence ID" value="NZ_BMYX01000001.1"/>
</dbReference>
<sequence length="149" mass="15950">MKRRCLVAALAMAAGVFSASAGALEFRSVKETGVALYEAPSLTAKKLFVVSRYYPVEVLTSQKEWSRVRDATGGIAWIPTAALSSQPMLLVVTDKAEVRAAADGAANVLFTVPRDGVVEMLASPSAGWVKVRHRDGAQGFVRILDVWGL</sequence>
<dbReference type="InterPro" id="IPR003646">
    <property type="entry name" value="SH3-like_bac-type"/>
</dbReference>
<dbReference type="Gene3D" id="2.30.30.40">
    <property type="entry name" value="SH3 Domains"/>
    <property type="match status" value="2"/>
</dbReference>
<dbReference type="Proteomes" id="UP000645257">
    <property type="component" value="Unassembled WGS sequence"/>
</dbReference>
<gene>
    <name evidence="3" type="ORF">GCM10011289_00090</name>
</gene>
<evidence type="ECO:0000259" key="2">
    <source>
        <dbReference type="Pfam" id="PF08239"/>
    </source>
</evidence>
<accession>A0A918NW50</accession>
<comment type="caution">
    <text evidence="3">The sequence shown here is derived from an EMBL/GenBank/DDBJ whole genome shotgun (WGS) entry which is preliminary data.</text>
</comment>
<evidence type="ECO:0000313" key="4">
    <source>
        <dbReference type="Proteomes" id="UP000645257"/>
    </source>
</evidence>
<evidence type="ECO:0000256" key="1">
    <source>
        <dbReference type="SAM" id="SignalP"/>
    </source>
</evidence>
<dbReference type="Pfam" id="PF06347">
    <property type="entry name" value="SH3_4"/>
    <property type="match status" value="1"/>
</dbReference>
<dbReference type="Pfam" id="PF08239">
    <property type="entry name" value="SH3_3"/>
    <property type="match status" value="1"/>
</dbReference>
<dbReference type="EMBL" id="BMYX01000001">
    <property type="protein sequence ID" value="GGY02021.1"/>
    <property type="molecule type" value="Genomic_DNA"/>
</dbReference>
<reference evidence="3" key="1">
    <citation type="journal article" date="2014" name="Int. J. Syst. Evol. Microbiol.">
        <title>Complete genome sequence of Corynebacterium casei LMG S-19264T (=DSM 44701T), isolated from a smear-ripened cheese.</title>
        <authorList>
            <consortium name="US DOE Joint Genome Institute (JGI-PGF)"/>
            <person name="Walter F."/>
            <person name="Albersmeier A."/>
            <person name="Kalinowski J."/>
            <person name="Ruckert C."/>
        </authorList>
    </citation>
    <scope>NUCLEOTIDE SEQUENCE</scope>
    <source>
        <strain evidence="3">KCTC 32182</strain>
    </source>
</reference>